<dbReference type="AlphaFoldDB" id="A0A512AFW3"/>
<sequence length="239" mass="26072">MSQHQILNPADHAQLRIHTEAGAEFGDNVMASLAMPAEFREVQAHYPIVFRRDAETGKLAALALFGFEAGENLFLNGSTWEARYRPMAHAVQPFLIGRAAEEGAPPQVHVDMGHARVSATGEGMRVFDDTGTATPYLEAVANMLGDLDYSWHESDAFFTALETYELVEPFSLEVTLDNGSVQTLVGFQTIHEERLSALDGDALAALMAEGHLARIYMVLASLAQFGGLVARKNRRIALG</sequence>
<dbReference type="RefSeq" id="WP_147157939.1">
    <property type="nucleotide sequence ID" value="NZ_BJYR01000002.1"/>
</dbReference>
<organism evidence="1 2">
    <name type="scientific">Novosphingobium sediminis</name>
    <dbReference type="NCBI Taxonomy" id="707214"/>
    <lineage>
        <taxon>Bacteria</taxon>
        <taxon>Pseudomonadati</taxon>
        <taxon>Pseudomonadota</taxon>
        <taxon>Alphaproteobacteria</taxon>
        <taxon>Sphingomonadales</taxon>
        <taxon>Sphingomonadaceae</taxon>
        <taxon>Novosphingobium</taxon>
    </lineage>
</organism>
<accession>A0A512AFW3</accession>
<comment type="caution">
    <text evidence="1">The sequence shown here is derived from an EMBL/GenBank/DDBJ whole genome shotgun (WGS) entry which is preliminary data.</text>
</comment>
<dbReference type="Pfam" id="PF07277">
    <property type="entry name" value="SapC"/>
    <property type="match status" value="1"/>
</dbReference>
<dbReference type="OrthoDB" id="8888710at2"/>
<evidence type="ECO:0000313" key="2">
    <source>
        <dbReference type="Proteomes" id="UP000321464"/>
    </source>
</evidence>
<protein>
    <submittedName>
        <fullName evidence="1">Peptidase</fullName>
    </submittedName>
</protein>
<dbReference type="Proteomes" id="UP000321464">
    <property type="component" value="Unassembled WGS sequence"/>
</dbReference>
<gene>
    <name evidence="1" type="ORF">NSE01_03890</name>
</gene>
<keyword evidence="2" id="KW-1185">Reference proteome</keyword>
<dbReference type="EMBL" id="BJYR01000002">
    <property type="protein sequence ID" value="GEN98556.1"/>
    <property type="molecule type" value="Genomic_DNA"/>
</dbReference>
<reference evidence="1 2" key="1">
    <citation type="submission" date="2019-07" db="EMBL/GenBank/DDBJ databases">
        <title>Whole genome shotgun sequence of Novosphingobium sediminis NBRC 106119.</title>
        <authorList>
            <person name="Hosoyama A."/>
            <person name="Uohara A."/>
            <person name="Ohji S."/>
            <person name="Ichikawa N."/>
        </authorList>
    </citation>
    <scope>NUCLEOTIDE SEQUENCE [LARGE SCALE GENOMIC DNA]</scope>
    <source>
        <strain evidence="1 2">NBRC 106119</strain>
    </source>
</reference>
<name>A0A512AFW3_9SPHN</name>
<proteinExistence type="predicted"/>
<evidence type="ECO:0000313" key="1">
    <source>
        <dbReference type="EMBL" id="GEN98556.1"/>
    </source>
</evidence>
<dbReference type="InterPro" id="IPR010836">
    <property type="entry name" value="SapC"/>
</dbReference>